<evidence type="ECO:0000256" key="4">
    <source>
        <dbReference type="RuleBase" id="RU003788"/>
    </source>
</evidence>
<keyword evidence="3" id="KW-1035">Host cytoplasm</keyword>
<dbReference type="InterPro" id="IPR023346">
    <property type="entry name" value="Lysozyme-like_dom_sf"/>
</dbReference>
<dbReference type="SUPFAM" id="SSF53955">
    <property type="entry name" value="Lysozyme-like"/>
    <property type="match status" value="1"/>
</dbReference>
<dbReference type="InterPro" id="IPR002196">
    <property type="entry name" value="Glyco_hydro_24"/>
</dbReference>
<keyword evidence="2 4" id="KW-0081">Bacteriolytic enzyme</keyword>
<dbReference type="InterPro" id="IPR051018">
    <property type="entry name" value="Bacteriophage_GH24"/>
</dbReference>
<evidence type="ECO:0000256" key="1">
    <source>
        <dbReference type="ARBA" id="ARBA00022529"/>
    </source>
</evidence>
<feature type="compositionally biased region" description="Polar residues" evidence="5">
    <location>
        <begin position="1"/>
        <end position="22"/>
    </location>
</feature>
<dbReference type="GO" id="GO:0016998">
    <property type="term" value="P:cell wall macromolecule catabolic process"/>
    <property type="evidence" value="ECO:0007669"/>
    <property type="project" value="InterPro"/>
</dbReference>
<protein>
    <recommendedName>
        <fullName evidence="4">Lysozyme</fullName>
        <ecNumber evidence="4">3.2.1.17</ecNumber>
    </recommendedName>
</protein>
<dbReference type="GO" id="GO:0042742">
    <property type="term" value="P:defense response to bacterium"/>
    <property type="evidence" value="ECO:0007669"/>
    <property type="project" value="UniProtKB-KW"/>
</dbReference>
<comment type="catalytic activity">
    <reaction evidence="4">
        <text>Hydrolysis of (1-&gt;4)-beta-linkages between N-acetylmuramic acid and N-acetyl-D-glucosamine residues in a peptidoglycan and between N-acetyl-D-glucosamine residues in chitodextrins.</text>
        <dbReference type="EC" id="3.2.1.17"/>
    </reaction>
</comment>
<dbReference type="InterPro" id="IPR023347">
    <property type="entry name" value="Lysozyme_dom_sf"/>
</dbReference>
<evidence type="ECO:0000256" key="2">
    <source>
        <dbReference type="ARBA" id="ARBA00022638"/>
    </source>
</evidence>
<reference evidence="6 7" key="1">
    <citation type="submission" date="2016-10" db="EMBL/GenBank/DDBJ databases">
        <authorList>
            <person name="de Groot N.N."/>
        </authorList>
    </citation>
    <scope>NUCLEOTIDE SEQUENCE [LARGE SCALE GENOMIC DNA]</scope>
    <source>
        <strain evidence="6 7">LMG 27731</strain>
    </source>
</reference>
<feature type="region of interest" description="Disordered" evidence="5">
    <location>
        <begin position="1"/>
        <end position="24"/>
    </location>
</feature>
<evidence type="ECO:0000313" key="6">
    <source>
        <dbReference type="EMBL" id="SFT97901.1"/>
    </source>
</evidence>
<proteinExistence type="inferred from homology"/>
<gene>
    <name evidence="6" type="ORF">SAMN05192563_1006174</name>
</gene>
<dbReference type="CDD" id="cd00737">
    <property type="entry name" value="lyz_endolysin_autolysin"/>
    <property type="match status" value="1"/>
</dbReference>
<dbReference type="GO" id="GO:0009253">
    <property type="term" value="P:peptidoglycan catabolic process"/>
    <property type="evidence" value="ECO:0007669"/>
    <property type="project" value="InterPro"/>
</dbReference>
<evidence type="ECO:0000256" key="5">
    <source>
        <dbReference type="SAM" id="MobiDB-lite"/>
    </source>
</evidence>
<dbReference type="GO" id="GO:0031640">
    <property type="term" value="P:killing of cells of another organism"/>
    <property type="evidence" value="ECO:0007669"/>
    <property type="project" value="UniProtKB-KW"/>
</dbReference>
<dbReference type="Gene3D" id="1.10.530.40">
    <property type="match status" value="1"/>
</dbReference>
<accession>A0A1I7CET6</accession>
<dbReference type="InterPro" id="IPR033907">
    <property type="entry name" value="Endolysin_autolysin"/>
</dbReference>
<dbReference type="RefSeq" id="WP_167378380.1">
    <property type="nucleotide sequence ID" value="NZ_CAJNBE010000160.1"/>
</dbReference>
<comment type="similarity">
    <text evidence="4">Belongs to the glycosyl hydrolase 24 family.</text>
</comment>
<organism evidence="6 7">
    <name type="scientific">Paraburkholderia aspalathi</name>
    <dbReference type="NCBI Taxonomy" id="1324617"/>
    <lineage>
        <taxon>Bacteria</taxon>
        <taxon>Pseudomonadati</taxon>
        <taxon>Pseudomonadota</taxon>
        <taxon>Betaproteobacteria</taxon>
        <taxon>Burkholderiales</taxon>
        <taxon>Burkholderiaceae</taxon>
        <taxon>Paraburkholderia</taxon>
    </lineage>
</organism>
<dbReference type="EMBL" id="FPBH01000006">
    <property type="protein sequence ID" value="SFT97901.1"/>
    <property type="molecule type" value="Genomic_DNA"/>
</dbReference>
<evidence type="ECO:0000256" key="3">
    <source>
        <dbReference type="ARBA" id="ARBA00023200"/>
    </source>
</evidence>
<dbReference type="PANTHER" id="PTHR38107">
    <property type="match status" value="1"/>
</dbReference>
<sequence>MSQPIATGATNSDPNSVVTGTSERLAKPWHASDRVLPFLAEWESGSLNGVVRIFYSNHTHHDYHVTNGMILTVYNDDQGNPTVGCGHLVVPADHLHAGDTITLERGQQLLRADLVRTEKAINSKIHVPLYQYEYDALVSVIFNAGGGSAADDMADIVNAGNYSTIPESIRHFYVRNPRLLPRRSSEANMFASGVYDASH</sequence>
<keyword evidence="1 4" id="KW-0929">Antimicrobial</keyword>
<dbReference type="Pfam" id="PF00959">
    <property type="entry name" value="Phage_lysozyme"/>
    <property type="match status" value="1"/>
</dbReference>
<name>A0A1I7CET6_9BURK</name>
<dbReference type="PANTHER" id="PTHR38107:SF3">
    <property type="entry name" value="LYSOZYME RRRD-RELATED"/>
    <property type="match status" value="1"/>
</dbReference>
<dbReference type="GO" id="GO:0003796">
    <property type="term" value="F:lysozyme activity"/>
    <property type="evidence" value="ECO:0007669"/>
    <property type="project" value="UniProtKB-EC"/>
</dbReference>
<evidence type="ECO:0000313" key="7">
    <source>
        <dbReference type="Proteomes" id="UP000198844"/>
    </source>
</evidence>
<keyword evidence="4" id="KW-0326">Glycosidase</keyword>
<keyword evidence="4" id="KW-0378">Hydrolase</keyword>
<dbReference type="Proteomes" id="UP000198844">
    <property type="component" value="Unassembled WGS sequence"/>
</dbReference>
<dbReference type="EC" id="3.2.1.17" evidence="4"/>
<dbReference type="AlphaFoldDB" id="A0A1I7CET6"/>